<feature type="chain" id="PRO_5047129640" description="Lipoprotein" evidence="2">
    <location>
        <begin position="23"/>
        <end position="187"/>
    </location>
</feature>
<dbReference type="Proteomes" id="UP000031967">
    <property type="component" value="Unassembled WGS sequence"/>
</dbReference>
<accession>A0ABR5ALB8</accession>
<keyword evidence="2" id="KW-0732">Signal</keyword>
<organism evidence="3 4">
    <name type="scientific">Gordoniibacillus kamchatkensis</name>
    <dbReference type="NCBI Taxonomy" id="1590651"/>
    <lineage>
        <taxon>Bacteria</taxon>
        <taxon>Bacillati</taxon>
        <taxon>Bacillota</taxon>
        <taxon>Bacilli</taxon>
        <taxon>Bacillales</taxon>
        <taxon>Paenibacillaceae</taxon>
        <taxon>Gordoniibacillus</taxon>
    </lineage>
</organism>
<feature type="region of interest" description="Disordered" evidence="1">
    <location>
        <begin position="26"/>
        <end position="53"/>
    </location>
</feature>
<dbReference type="RefSeq" id="WP_041046337.1">
    <property type="nucleotide sequence ID" value="NZ_JXAK01000006.1"/>
</dbReference>
<evidence type="ECO:0000256" key="2">
    <source>
        <dbReference type="SAM" id="SignalP"/>
    </source>
</evidence>
<evidence type="ECO:0000313" key="4">
    <source>
        <dbReference type="Proteomes" id="UP000031967"/>
    </source>
</evidence>
<protein>
    <recommendedName>
        <fullName evidence="5">Lipoprotein</fullName>
    </recommendedName>
</protein>
<dbReference type="PROSITE" id="PS51257">
    <property type="entry name" value="PROKAR_LIPOPROTEIN"/>
    <property type="match status" value="1"/>
</dbReference>
<comment type="caution">
    <text evidence="3">The sequence shown here is derived from an EMBL/GenBank/DDBJ whole genome shotgun (WGS) entry which is preliminary data.</text>
</comment>
<feature type="compositionally biased region" description="Low complexity" evidence="1">
    <location>
        <begin position="34"/>
        <end position="52"/>
    </location>
</feature>
<gene>
    <name evidence="3" type="ORF">SD70_05400</name>
</gene>
<sequence length="187" mass="20262">MMKQFVTGAVLLSVIATGAACGKNDSGATQTVNAGGQQQPAAGQQTPAAAPAETQDAINTKAYLAARMAQEKIDFVFHDNKDKDGNFILNKYYPDQDKATAFLSGFYDPALVKSMVAFYVTDKKSGDSPIINKDNFYKKSLTDSKKEEIAFDAANTKDQVKFTTKDGAVYTMKKSGDNFIVANLEQK</sequence>
<evidence type="ECO:0008006" key="5">
    <source>
        <dbReference type="Google" id="ProtNLM"/>
    </source>
</evidence>
<proteinExistence type="predicted"/>
<evidence type="ECO:0000313" key="3">
    <source>
        <dbReference type="EMBL" id="KIL41784.1"/>
    </source>
</evidence>
<dbReference type="EMBL" id="JXAK01000006">
    <property type="protein sequence ID" value="KIL41784.1"/>
    <property type="molecule type" value="Genomic_DNA"/>
</dbReference>
<reference evidence="3 4" key="1">
    <citation type="submission" date="2014-12" db="EMBL/GenBank/DDBJ databases">
        <title>Draft genome sequence of Paenibacillus kamchatkensis strain B-2647.</title>
        <authorList>
            <person name="Karlyshev A.V."/>
            <person name="Kudryashova E.B."/>
        </authorList>
    </citation>
    <scope>NUCLEOTIDE SEQUENCE [LARGE SCALE GENOMIC DNA]</scope>
    <source>
        <strain evidence="3 4">VKM B-2647</strain>
    </source>
</reference>
<feature type="signal peptide" evidence="2">
    <location>
        <begin position="1"/>
        <end position="22"/>
    </location>
</feature>
<keyword evidence="4" id="KW-1185">Reference proteome</keyword>
<evidence type="ECO:0000256" key="1">
    <source>
        <dbReference type="SAM" id="MobiDB-lite"/>
    </source>
</evidence>
<name>A0ABR5ALB8_9BACL</name>